<evidence type="ECO:0000256" key="1">
    <source>
        <dbReference type="ARBA" id="ARBA00007812"/>
    </source>
</evidence>
<dbReference type="OrthoDB" id="4494979at2"/>
<evidence type="ECO:0000313" key="8">
    <source>
        <dbReference type="Proteomes" id="UP000284416"/>
    </source>
</evidence>
<evidence type="ECO:0000313" key="7">
    <source>
        <dbReference type="EMBL" id="RHW43407.1"/>
    </source>
</evidence>
<feature type="domain" description="Thiamine pyrophosphate enzyme N-terminal TPP-binding" evidence="6">
    <location>
        <begin position="24"/>
        <end position="132"/>
    </location>
</feature>
<dbReference type="GO" id="GO:0005948">
    <property type="term" value="C:acetolactate synthase complex"/>
    <property type="evidence" value="ECO:0007669"/>
    <property type="project" value="TreeGrafter"/>
</dbReference>
<dbReference type="Gene3D" id="3.40.50.970">
    <property type="match status" value="2"/>
</dbReference>
<dbReference type="SUPFAM" id="SSF52467">
    <property type="entry name" value="DHS-like NAD/FAD-binding domain"/>
    <property type="match status" value="1"/>
</dbReference>
<dbReference type="InterPro" id="IPR000399">
    <property type="entry name" value="TPP-bd_CS"/>
</dbReference>
<dbReference type="NCBIfam" id="NF006187">
    <property type="entry name" value="PRK08322.1"/>
    <property type="match status" value="1"/>
</dbReference>
<reference evidence="7 8" key="1">
    <citation type="journal article" date="2017" name="Int. J. Syst. Evol. Microbiol.">
        <title>Bacillus notoginsengisoli sp. nov., a novel bacterium isolated from the rhizosphere of Panax notoginseng.</title>
        <authorList>
            <person name="Zhang M.Y."/>
            <person name="Cheng J."/>
            <person name="Cai Y."/>
            <person name="Zhang T.Y."/>
            <person name="Wu Y.Y."/>
            <person name="Manikprabhu D."/>
            <person name="Li W.J."/>
            <person name="Zhang Y.X."/>
        </authorList>
    </citation>
    <scope>NUCLEOTIDE SEQUENCE [LARGE SCALE GENOMIC DNA]</scope>
    <source>
        <strain evidence="7 8">JCM 30743</strain>
    </source>
</reference>
<protein>
    <submittedName>
        <fullName evidence="7">Acetolactate synthase large subunit</fullName>
    </submittedName>
</protein>
<dbReference type="CDD" id="cd07035">
    <property type="entry name" value="TPP_PYR_POX_like"/>
    <property type="match status" value="1"/>
</dbReference>
<dbReference type="NCBIfam" id="NF006378">
    <property type="entry name" value="PRK08617.1"/>
    <property type="match status" value="1"/>
</dbReference>
<dbReference type="GO" id="GO:0003984">
    <property type="term" value="F:acetolactate synthase activity"/>
    <property type="evidence" value="ECO:0007669"/>
    <property type="project" value="TreeGrafter"/>
</dbReference>
<dbReference type="Pfam" id="PF02775">
    <property type="entry name" value="TPP_enzyme_C"/>
    <property type="match status" value="1"/>
</dbReference>
<dbReference type="PROSITE" id="PS00187">
    <property type="entry name" value="TPP_ENZYMES"/>
    <property type="match status" value="1"/>
</dbReference>
<dbReference type="InterPro" id="IPR012001">
    <property type="entry name" value="Thiamin_PyroP_enz_TPP-bd_dom"/>
</dbReference>
<comment type="caution">
    <text evidence="7">The sequence shown here is derived from an EMBL/GenBank/DDBJ whole genome shotgun (WGS) entry which is preliminary data.</text>
</comment>
<feature type="domain" description="Thiamine pyrophosphate enzyme TPP-binding" evidence="5">
    <location>
        <begin position="400"/>
        <end position="546"/>
    </location>
</feature>
<evidence type="ECO:0000256" key="2">
    <source>
        <dbReference type="ARBA" id="ARBA00023052"/>
    </source>
</evidence>
<proteinExistence type="inferred from homology"/>
<keyword evidence="8" id="KW-1185">Reference proteome</keyword>
<sequence>MSTRRWNSPRRTENFDFYRGGCVNAAQLLIRCLEHEGVEYIFGVPGEENLDIMDALLDSSIEFIVTRHETNAAFMAGTYGRLTGKPGVCLSTLGPGATNLLTGVATANMDHCPIIAITGQAGLDRQHKISHQYYDLVSVYQPVTKFSTQVKKAEIIPEVIRKAVEVATSEKPGAVHIDFPEDIAAEKVEGRPLEIMAPTTMEAGERTISKAAKLIEEANRPLILAGMGITRQYATESLRNFAEKADIPVVHTFMGKGAFSFKNKLSLLTAGMSGNDYISCGFKESDLIIAIGFDISEYPPKNWNKGGKTPILHIDTEAAETDADYPVLHSVIGNLDENLKQLEKAVSPAKRDNKWAAHVREENINELNSFAEDGGFPVKPQKIIADLRSVLEEKDIVISDVGAHKMWMARMYHTFEPNTCLISNGLASMGVSVPGAIAAKMVHPERNVVAVCGDGAFQMVSAEMETAIRLNLPIIILLWRDGGYGLIEWKQLNEFHRTSHIKFGNPDFIQLAKSYGFEAFGIEKAGELKETLQKAIELKKPVLIDCPVDYRENVKLTEKLGNIFC</sequence>
<dbReference type="InterPro" id="IPR012000">
    <property type="entry name" value="Thiamin_PyroP_enz_cen_dom"/>
</dbReference>
<dbReference type="GO" id="GO:0009097">
    <property type="term" value="P:isoleucine biosynthetic process"/>
    <property type="evidence" value="ECO:0007669"/>
    <property type="project" value="TreeGrafter"/>
</dbReference>
<dbReference type="AlphaFoldDB" id="A0A417YZV1"/>
<evidence type="ECO:0000256" key="3">
    <source>
        <dbReference type="RuleBase" id="RU362132"/>
    </source>
</evidence>
<dbReference type="InterPro" id="IPR045229">
    <property type="entry name" value="TPP_enz"/>
</dbReference>
<organism evidence="7 8">
    <name type="scientific">Neobacillus notoginsengisoli</name>
    <dbReference type="NCBI Taxonomy" id="1578198"/>
    <lineage>
        <taxon>Bacteria</taxon>
        <taxon>Bacillati</taxon>
        <taxon>Bacillota</taxon>
        <taxon>Bacilli</taxon>
        <taxon>Bacillales</taxon>
        <taxon>Bacillaceae</taxon>
        <taxon>Neobacillus</taxon>
    </lineage>
</organism>
<accession>A0A417YZV1</accession>
<dbReference type="InterPro" id="IPR029035">
    <property type="entry name" value="DHS-like_NAD/FAD-binding_dom"/>
</dbReference>
<evidence type="ECO:0000259" key="5">
    <source>
        <dbReference type="Pfam" id="PF02775"/>
    </source>
</evidence>
<dbReference type="GO" id="GO:0000287">
    <property type="term" value="F:magnesium ion binding"/>
    <property type="evidence" value="ECO:0007669"/>
    <property type="project" value="InterPro"/>
</dbReference>
<dbReference type="FunFam" id="3.40.50.970:FF:000007">
    <property type="entry name" value="Acetolactate synthase"/>
    <property type="match status" value="1"/>
</dbReference>
<dbReference type="PANTHER" id="PTHR18968">
    <property type="entry name" value="THIAMINE PYROPHOSPHATE ENZYMES"/>
    <property type="match status" value="1"/>
</dbReference>
<dbReference type="GO" id="GO:0050660">
    <property type="term" value="F:flavin adenine dinucleotide binding"/>
    <property type="evidence" value="ECO:0007669"/>
    <property type="project" value="TreeGrafter"/>
</dbReference>
<dbReference type="SUPFAM" id="SSF52518">
    <property type="entry name" value="Thiamin diphosphate-binding fold (THDP-binding)"/>
    <property type="match status" value="2"/>
</dbReference>
<evidence type="ECO:0000259" key="4">
    <source>
        <dbReference type="Pfam" id="PF00205"/>
    </source>
</evidence>
<dbReference type="PANTHER" id="PTHR18968:SF129">
    <property type="entry name" value="ACETOLACTATE SYNTHASE"/>
    <property type="match status" value="1"/>
</dbReference>
<evidence type="ECO:0000259" key="6">
    <source>
        <dbReference type="Pfam" id="PF02776"/>
    </source>
</evidence>
<dbReference type="GO" id="GO:0009099">
    <property type="term" value="P:L-valine biosynthetic process"/>
    <property type="evidence" value="ECO:0007669"/>
    <property type="project" value="TreeGrafter"/>
</dbReference>
<name>A0A417YZV1_9BACI</name>
<feature type="domain" description="Thiamine pyrophosphate enzyme central" evidence="4">
    <location>
        <begin position="208"/>
        <end position="342"/>
    </location>
</feature>
<dbReference type="Gene3D" id="3.40.50.1220">
    <property type="entry name" value="TPP-binding domain"/>
    <property type="match status" value="1"/>
</dbReference>
<dbReference type="Pfam" id="PF02776">
    <property type="entry name" value="TPP_enzyme_N"/>
    <property type="match status" value="1"/>
</dbReference>
<dbReference type="Pfam" id="PF00205">
    <property type="entry name" value="TPP_enzyme_M"/>
    <property type="match status" value="1"/>
</dbReference>
<comment type="similarity">
    <text evidence="1 3">Belongs to the TPP enzyme family.</text>
</comment>
<keyword evidence="2 3" id="KW-0786">Thiamine pyrophosphate</keyword>
<dbReference type="Proteomes" id="UP000284416">
    <property type="component" value="Unassembled WGS sequence"/>
</dbReference>
<dbReference type="GO" id="GO:0030976">
    <property type="term" value="F:thiamine pyrophosphate binding"/>
    <property type="evidence" value="ECO:0007669"/>
    <property type="project" value="InterPro"/>
</dbReference>
<dbReference type="InterPro" id="IPR029061">
    <property type="entry name" value="THDP-binding"/>
</dbReference>
<gene>
    <name evidence="7" type="ORF">D1B31_01735</name>
</gene>
<dbReference type="EMBL" id="QWEG01000001">
    <property type="protein sequence ID" value="RHW43407.1"/>
    <property type="molecule type" value="Genomic_DNA"/>
</dbReference>
<dbReference type="InterPro" id="IPR011766">
    <property type="entry name" value="TPP_enzyme_TPP-bd"/>
</dbReference>